<comment type="caution">
    <text evidence="2">The sequence shown here is derived from an EMBL/GenBank/DDBJ whole genome shotgun (WGS) entry which is preliminary data.</text>
</comment>
<keyword evidence="1" id="KW-1133">Transmembrane helix</keyword>
<feature type="transmembrane region" description="Helical" evidence="1">
    <location>
        <begin position="294"/>
        <end position="327"/>
    </location>
</feature>
<dbReference type="EMBL" id="MAUJ01000015">
    <property type="protein sequence ID" value="OCQ18411.1"/>
    <property type="molecule type" value="Genomic_DNA"/>
</dbReference>
<feature type="transmembrane region" description="Helical" evidence="1">
    <location>
        <begin position="160"/>
        <end position="186"/>
    </location>
</feature>
<reference evidence="3" key="1">
    <citation type="submission" date="2016-07" db="EMBL/GenBank/DDBJ databases">
        <authorList>
            <person name="Florea S."/>
            <person name="Webb J.S."/>
            <person name="Jaromczyk J."/>
            <person name="Schardl C.L."/>
        </authorList>
    </citation>
    <scope>NUCLEOTIDE SEQUENCE [LARGE SCALE GENOMIC DNA]</scope>
    <source>
        <strain evidence="3">IPB1</strain>
    </source>
</reference>
<feature type="transmembrane region" description="Helical" evidence="1">
    <location>
        <begin position="222"/>
        <end position="241"/>
    </location>
</feature>
<name>A0A1C0TJR6_9GAMM</name>
<dbReference type="Proteomes" id="UP000093366">
    <property type="component" value="Unassembled WGS sequence"/>
</dbReference>
<dbReference type="RefSeq" id="WP_065792841.1">
    <property type="nucleotide sequence ID" value="NZ_MAUJ01000015.1"/>
</dbReference>
<keyword evidence="1" id="KW-0472">Membrane</keyword>
<feature type="transmembrane region" description="Helical" evidence="1">
    <location>
        <begin position="137"/>
        <end position="154"/>
    </location>
</feature>
<dbReference type="Pfam" id="PF19632">
    <property type="entry name" value="DUF6136"/>
    <property type="match status" value="1"/>
</dbReference>
<dbReference type="InterPro" id="IPR045614">
    <property type="entry name" value="DUF6136"/>
</dbReference>
<gene>
    <name evidence="2" type="ORF">A7985_23410</name>
</gene>
<protein>
    <submittedName>
        <fullName evidence="2">Uncharacterized protein</fullName>
    </submittedName>
</protein>
<proteinExistence type="predicted"/>
<dbReference type="AlphaFoldDB" id="A0A1C0TJR6"/>
<evidence type="ECO:0000313" key="2">
    <source>
        <dbReference type="EMBL" id="OCQ18411.1"/>
    </source>
</evidence>
<dbReference type="OrthoDB" id="6284252at2"/>
<feature type="transmembrane region" description="Helical" evidence="1">
    <location>
        <begin position="109"/>
        <end position="130"/>
    </location>
</feature>
<evidence type="ECO:0000313" key="3">
    <source>
        <dbReference type="Proteomes" id="UP000093366"/>
    </source>
</evidence>
<accession>A0A1C0TJR6</accession>
<organism evidence="2 3">
    <name type="scientific">Pseudoalteromonas luteoviolacea</name>
    <dbReference type="NCBI Taxonomy" id="43657"/>
    <lineage>
        <taxon>Bacteria</taxon>
        <taxon>Pseudomonadati</taxon>
        <taxon>Pseudomonadota</taxon>
        <taxon>Gammaproteobacteria</taxon>
        <taxon>Alteromonadales</taxon>
        <taxon>Pseudoalteromonadaceae</taxon>
        <taxon>Pseudoalteromonas</taxon>
    </lineage>
</organism>
<evidence type="ECO:0000256" key="1">
    <source>
        <dbReference type="SAM" id="Phobius"/>
    </source>
</evidence>
<feature type="transmembrane region" description="Helical" evidence="1">
    <location>
        <begin position="248"/>
        <end position="267"/>
    </location>
</feature>
<sequence length="358" mass="40814">MLHYYHYRLRAFKAELRMLGKQLEQFTLLVSAMFFIYLPSLVMGIFFGLGKLVESDSVRLTLEVSFGFLLMQSLLIQTIKSGILDSHHRTFHHTLLSNRVHKFIADHSLLLLSHLLFLAAFVMAVSMGWANLMKAPQLLMFMGAQFALAVLQLYRPKSAFLSLCVALGLVYIVNSVMVYFLTILAVMAVGACIKPRPTHYKVAAISAYGFWTQLVIEQPWMVLWRIGMSTLTYWCTMIIVTERPDLSSYYSLMALLFNLLWWSSLLLDTNKQVIVHRGFWQSLAMLDEMQHSQYLMVMMCTTVAWLIGVLLFGMGVFEISILLVTPLMMLAIVKRPKSLALVWATLVIGIMLSKVLFG</sequence>
<feature type="transmembrane region" description="Helical" evidence="1">
    <location>
        <begin position="26"/>
        <end position="48"/>
    </location>
</feature>
<keyword evidence="1" id="KW-0812">Transmembrane</keyword>
<feature type="transmembrane region" description="Helical" evidence="1">
    <location>
        <begin position="339"/>
        <end position="357"/>
    </location>
</feature>